<comment type="caution">
    <text evidence="2">The sequence shown here is derived from an EMBL/GenBank/DDBJ whole genome shotgun (WGS) entry which is preliminary data.</text>
</comment>
<dbReference type="InParanoid" id="A0A401GLF8"/>
<gene>
    <name evidence="2" type="ORF">SCP_0500600</name>
</gene>
<dbReference type="EMBL" id="BFAD01000005">
    <property type="protein sequence ID" value="GBE83017.1"/>
    <property type="molecule type" value="Genomic_DNA"/>
</dbReference>
<feature type="compositionally biased region" description="Acidic residues" evidence="1">
    <location>
        <begin position="139"/>
        <end position="155"/>
    </location>
</feature>
<dbReference type="AlphaFoldDB" id="A0A401GLF8"/>
<proteinExistence type="predicted"/>
<accession>A0A401GLF8</accession>
<sequence length="303" mass="32959">MSLLGLSEADLLFLVDFIRSRANLPPQITSILSKLNPAASLELPVIQPHLQGSICTSLRLPSILEDLAAAGHSEDNATFEYLHLQHTHGPPPGSLGSSLTPSPGSLYENQNANADWPVEDENEVEDEGEENMEDKSEENMEDEGEENMEEETSDEEPLIDLVHHLGGGNCVRGGKKAGKAHGMALIENDPAEEDQRMEIFEDANVEQGDSPFNESGPGKAATHYVALLAEGTSSNVEGPEVAIWVGAMKDLVEGHMWEHLDSAFDTNALRALVYHVHRAEHVLLGTEVVAMFAKVQLAIKIEM</sequence>
<dbReference type="Proteomes" id="UP000287166">
    <property type="component" value="Unassembled WGS sequence"/>
</dbReference>
<evidence type="ECO:0000256" key="1">
    <source>
        <dbReference type="SAM" id="MobiDB-lite"/>
    </source>
</evidence>
<keyword evidence="3" id="KW-1185">Reference proteome</keyword>
<evidence type="ECO:0000313" key="2">
    <source>
        <dbReference type="EMBL" id="GBE83017.1"/>
    </source>
</evidence>
<protein>
    <submittedName>
        <fullName evidence="2">Uncharacterized protein</fullName>
    </submittedName>
</protein>
<feature type="region of interest" description="Disordered" evidence="1">
    <location>
        <begin position="84"/>
        <end position="155"/>
    </location>
</feature>
<evidence type="ECO:0000313" key="3">
    <source>
        <dbReference type="Proteomes" id="UP000287166"/>
    </source>
</evidence>
<dbReference type="RefSeq" id="XP_027613930.1">
    <property type="nucleotide sequence ID" value="XM_027758129.1"/>
</dbReference>
<feature type="compositionally biased region" description="Acidic residues" evidence="1">
    <location>
        <begin position="117"/>
        <end position="132"/>
    </location>
</feature>
<reference evidence="2 3" key="1">
    <citation type="journal article" date="2018" name="Sci. Rep.">
        <title>Genome sequence of the cauliflower mushroom Sparassis crispa (Hanabiratake) and its association with beneficial usage.</title>
        <authorList>
            <person name="Kiyama R."/>
            <person name="Furutani Y."/>
            <person name="Kawaguchi K."/>
            <person name="Nakanishi T."/>
        </authorList>
    </citation>
    <scope>NUCLEOTIDE SEQUENCE [LARGE SCALE GENOMIC DNA]</scope>
</reference>
<dbReference type="GeneID" id="38779934"/>
<name>A0A401GLF8_9APHY</name>
<feature type="compositionally biased region" description="Low complexity" evidence="1">
    <location>
        <begin position="94"/>
        <end position="106"/>
    </location>
</feature>
<organism evidence="2 3">
    <name type="scientific">Sparassis crispa</name>
    <dbReference type="NCBI Taxonomy" id="139825"/>
    <lineage>
        <taxon>Eukaryota</taxon>
        <taxon>Fungi</taxon>
        <taxon>Dikarya</taxon>
        <taxon>Basidiomycota</taxon>
        <taxon>Agaricomycotina</taxon>
        <taxon>Agaricomycetes</taxon>
        <taxon>Polyporales</taxon>
        <taxon>Sparassidaceae</taxon>
        <taxon>Sparassis</taxon>
    </lineage>
</organism>